<sequence length="338" mass="36978">MLFWDTVTVGSQRPRVQTDGAENLVTTPLSSLPRSEPGSSLFATCVCAYLIPVVNLLQKKNSSSRTSPHPSEEVGSTSPPCVRAWVSLSGGLNRVWLSPERLHIFHVTPGDPSFGSQPPYYTEAQATRTEPRPWPSAITRQPLTDTEASFSSSVLLSVGSAPAHFLQSLAVLFSLSVTSGSSWCIFKPMKKRIWEGSCKLPAHRSAGTLLSGREASLPRTREQQPGAFDNENRATFVRNCPEDGAAVCFHLCKSQQTAAPSDLHTGHPPFLQHLAEEVAHLWARGLHLCAWCVRASETPAASYRPPPPHSPPVMAQNGPWWSRYTVATGRYSQSRLFP</sequence>
<dbReference type="KEGG" id="pcad:114487812"/>
<dbReference type="RefSeq" id="XP_028355788.1">
    <property type="nucleotide sequence ID" value="XM_028499987.2"/>
</dbReference>
<protein>
    <submittedName>
        <fullName evidence="2">Guanine nucleotide-binding protein subunit alpha-12 isoform X2</fullName>
    </submittedName>
</protein>
<dbReference type="GeneID" id="114487812"/>
<dbReference type="CTD" id="2768"/>
<proteinExistence type="predicted"/>
<evidence type="ECO:0000313" key="2">
    <source>
        <dbReference type="RefSeq" id="XP_028355788.1"/>
    </source>
</evidence>
<dbReference type="AlphaFoldDB" id="A0A455C7D4"/>
<keyword evidence="1" id="KW-1185">Reference proteome</keyword>
<organism evidence="1 2">
    <name type="scientific">Physeter macrocephalus</name>
    <name type="common">Sperm whale</name>
    <name type="synonym">Physeter catodon</name>
    <dbReference type="NCBI Taxonomy" id="9755"/>
    <lineage>
        <taxon>Eukaryota</taxon>
        <taxon>Metazoa</taxon>
        <taxon>Chordata</taxon>
        <taxon>Craniata</taxon>
        <taxon>Vertebrata</taxon>
        <taxon>Euteleostomi</taxon>
        <taxon>Mammalia</taxon>
        <taxon>Eutheria</taxon>
        <taxon>Laurasiatheria</taxon>
        <taxon>Artiodactyla</taxon>
        <taxon>Whippomorpha</taxon>
        <taxon>Cetacea</taxon>
        <taxon>Odontoceti</taxon>
        <taxon>Physeteridae</taxon>
        <taxon>Physeter</taxon>
    </lineage>
</organism>
<dbReference type="InParanoid" id="A0A455C7D4"/>
<name>A0A455C7D4_PHYMC</name>
<gene>
    <name evidence="2" type="primary">GNA12</name>
</gene>
<accession>A0A455C7D4</accession>
<dbReference type="Proteomes" id="UP000248484">
    <property type="component" value="Chromosome 14"/>
</dbReference>
<reference evidence="2" key="1">
    <citation type="submission" date="2025-08" db="UniProtKB">
        <authorList>
            <consortium name="RefSeq"/>
        </authorList>
    </citation>
    <scope>IDENTIFICATION</scope>
    <source>
        <tissue evidence="2">Muscle</tissue>
    </source>
</reference>
<evidence type="ECO:0000313" key="1">
    <source>
        <dbReference type="Proteomes" id="UP000248484"/>
    </source>
</evidence>